<proteinExistence type="predicted"/>
<dbReference type="EMBL" id="JEMB01003532">
    <property type="protein sequence ID" value="KYF71292.1"/>
    <property type="molecule type" value="Genomic_DNA"/>
</dbReference>
<evidence type="ECO:0000313" key="2">
    <source>
        <dbReference type="Proteomes" id="UP000075635"/>
    </source>
</evidence>
<sequence length="73" mass="8653">MVSIEPVAERGEVDVYLREDADDLMWQIVPKFKLAFVECMRLDGWKVEDDEALCAWLTHRINRQREDEPDDQS</sequence>
<name>A0A150QTX5_SORCE</name>
<organism evidence="1 2">
    <name type="scientific">Sorangium cellulosum</name>
    <name type="common">Polyangium cellulosum</name>
    <dbReference type="NCBI Taxonomy" id="56"/>
    <lineage>
        <taxon>Bacteria</taxon>
        <taxon>Pseudomonadati</taxon>
        <taxon>Myxococcota</taxon>
        <taxon>Polyangia</taxon>
        <taxon>Polyangiales</taxon>
        <taxon>Polyangiaceae</taxon>
        <taxon>Sorangium</taxon>
    </lineage>
</organism>
<dbReference type="AlphaFoldDB" id="A0A150QTX5"/>
<comment type="caution">
    <text evidence="1">The sequence shown here is derived from an EMBL/GenBank/DDBJ whole genome shotgun (WGS) entry which is preliminary data.</text>
</comment>
<dbReference type="Proteomes" id="UP000075635">
    <property type="component" value="Unassembled WGS sequence"/>
</dbReference>
<evidence type="ECO:0000313" key="1">
    <source>
        <dbReference type="EMBL" id="KYF71292.1"/>
    </source>
</evidence>
<reference evidence="1 2" key="1">
    <citation type="submission" date="2014-02" db="EMBL/GenBank/DDBJ databases">
        <title>The small core and large imbalanced accessory genome model reveals a collaborative survival strategy of Sorangium cellulosum strains in nature.</title>
        <authorList>
            <person name="Han K."/>
            <person name="Peng R."/>
            <person name="Blom J."/>
            <person name="Li Y.-Z."/>
        </authorList>
    </citation>
    <scope>NUCLEOTIDE SEQUENCE [LARGE SCALE GENOMIC DNA]</scope>
    <source>
        <strain evidence="1 2">So0011-07</strain>
    </source>
</reference>
<gene>
    <name evidence="1" type="ORF">BE17_24255</name>
</gene>
<protein>
    <submittedName>
        <fullName evidence="1">Uncharacterized protein</fullName>
    </submittedName>
</protein>
<accession>A0A150QTX5</accession>